<dbReference type="GeneID" id="42777294"/>
<dbReference type="InterPro" id="IPR036390">
    <property type="entry name" value="WH_DNA-bd_sf"/>
</dbReference>
<keyword evidence="3 7" id="KW-0862">Zinc</keyword>
<protein>
    <submittedName>
        <fullName evidence="9">Transcriptional repressor</fullName>
    </submittedName>
</protein>
<keyword evidence="5" id="KW-0238">DNA-binding</keyword>
<feature type="binding site" evidence="7">
    <location>
        <position position="94"/>
    </location>
    <ligand>
        <name>Zn(2+)</name>
        <dbReference type="ChEBI" id="CHEBI:29105"/>
    </ligand>
</feature>
<dbReference type="PANTHER" id="PTHR33202:SF8">
    <property type="entry name" value="PEROXIDE-RESPONSIVE REPRESSOR PERR"/>
    <property type="match status" value="1"/>
</dbReference>
<dbReference type="GO" id="GO:0045892">
    <property type="term" value="P:negative regulation of DNA-templated transcription"/>
    <property type="evidence" value="ECO:0007669"/>
    <property type="project" value="TreeGrafter"/>
</dbReference>
<dbReference type="Gene3D" id="3.30.1490.190">
    <property type="match status" value="1"/>
</dbReference>
<organism evidence="9 10">
    <name type="scientific">Clostridium paraputrificum</name>
    <dbReference type="NCBI Taxonomy" id="29363"/>
    <lineage>
        <taxon>Bacteria</taxon>
        <taxon>Bacillati</taxon>
        <taxon>Bacillota</taxon>
        <taxon>Clostridia</taxon>
        <taxon>Eubacteriales</taxon>
        <taxon>Clostridiaceae</taxon>
        <taxon>Clostridium</taxon>
    </lineage>
</organism>
<dbReference type="GO" id="GO:0000976">
    <property type="term" value="F:transcription cis-regulatory region binding"/>
    <property type="evidence" value="ECO:0007669"/>
    <property type="project" value="TreeGrafter"/>
</dbReference>
<dbReference type="RefSeq" id="WP_027099447.1">
    <property type="nucleotide sequence ID" value="NZ_CACRTV010000064.1"/>
</dbReference>
<keyword evidence="6" id="KW-0804">Transcription</keyword>
<gene>
    <name evidence="9" type="ORF">CP373A1_00710</name>
</gene>
<dbReference type="GO" id="GO:0003700">
    <property type="term" value="F:DNA-binding transcription factor activity"/>
    <property type="evidence" value="ECO:0007669"/>
    <property type="project" value="InterPro"/>
</dbReference>
<dbReference type="Gene3D" id="1.10.10.10">
    <property type="entry name" value="Winged helix-like DNA-binding domain superfamily/Winged helix DNA-binding domain"/>
    <property type="match status" value="1"/>
</dbReference>
<keyword evidence="10" id="KW-1185">Reference proteome</keyword>
<proteinExistence type="inferred from homology"/>
<dbReference type="InterPro" id="IPR002481">
    <property type="entry name" value="FUR"/>
</dbReference>
<dbReference type="eggNOG" id="COG0735">
    <property type="taxonomic scope" value="Bacteria"/>
</dbReference>
<comment type="caution">
    <text evidence="9">The sequence shown here is derived from an EMBL/GenBank/DDBJ whole genome shotgun (WGS) entry which is preliminary data.</text>
</comment>
<feature type="binding site" evidence="8">
    <location>
        <position position="122"/>
    </location>
    <ligand>
        <name>Fe cation</name>
        <dbReference type="ChEBI" id="CHEBI:24875"/>
    </ligand>
</feature>
<comment type="cofactor">
    <cofactor evidence="7">
        <name>Zn(2+)</name>
        <dbReference type="ChEBI" id="CHEBI:29105"/>
    </cofactor>
    <text evidence="7">Binds 1 zinc ion per subunit.</text>
</comment>
<evidence type="ECO:0000256" key="7">
    <source>
        <dbReference type="PIRSR" id="PIRSR602481-1"/>
    </source>
</evidence>
<evidence type="ECO:0000256" key="2">
    <source>
        <dbReference type="ARBA" id="ARBA00022491"/>
    </source>
</evidence>
<comment type="similarity">
    <text evidence="1">Belongs to the Fur family.</text>
</comment>
<evidence type="ECO:0000256" key="3">
    <source>
        <dbReference type="ARBA" id="ARBA00022833"/>
    </source>
</evidence>
<dbReference type="Proteomes" id="UP000092714">
    <property type="component" value="Unassembled WGS sequence"/>
</dbReference>
<sequence length="137" mass="15781">MNFDGFLKSKELKVTKGRIAILKVLYEADRSLSVENILEECKKFGVDINLSTVYRGVEAFEEKGIIDKFSLNDGRFSYRIKGDEHKHLLQCSVCHKEIEVPCPMKQIEELVQSETGFTLTEHNLIMKGVCEECKRHK</sequence>
<dbReference type="Pfam" id="PF01475">
    <property type="entry name" value="FUR"/>
    <property type="match status" value="1"/>
</dbReference>
<keyword evidence="2" id="KW-0678">Repressor</keyword>
<evidence type="ECO:0000256" key="5">
    <source>
        <dbReference type="ARBA" id="ARBA00023125"/>
    </source>
</evidence>
<dbReference type="SUPFAM" id="SSF46785">
    <property type="entry name" value="Winged helix' DNA-binding domain"/>
    <property type="match status" value="1"/>
</dbReference>
<dbReference type="AlphaFoldDB" id="A0A174WDI2"/>
<keyword evidence="7" id="KW-0479">Metal-binding</keyword>
<dbReference type="GO" id="GO:1900376">
    <property type="term" value="P:regulation of secondary metabolite biosynthetic process"/>
    <property type="evidence" value="ECO:0007669"/>
    <property type="project" value="TreeGrafter"/>
</dbReference>
<dbReference type="InterPro" id="IPR036388">
    <property type="entry name" value="WH-like_DNA-bd_sf"/>
</dbReference>
<keyword evidence="4" id="KW-0805">Transcription regulation</keyword>
<dbReference type="EMBL" id="MAPZ01000009">
    <property type="protein sequence ID" value="OBY12147.1"/>
    <property type="molecule type" value="Genomic_DNA"/>
</dbReference>
<reference evidence="9 10" key="1">
    <citation type="submission" date="2016-06" db="EMBL/GenBank/DDBJ databases">
        <authorList>
            <person name="Kjaerup R.B."/>
            <person name="Dalgaard T.S."/>
            <person name="Juul-Madsen H.R."/>
        </authorList>
    </citation>
    <scope>NUCLEOTIDE SEQUENCE [LARGE SCALE GENOMIC DNA]</scope>
    <source>
        <strain evidence="9 10">373-A1</strain>
    </source>
</reference>
<evidence type="ECO:0000313" key="10">
    <source>
        <dbReference type="Proteomes" id="UP000092714"/>
    </source>
</evidence>
<comment type="cofactor">
    <cofactor evidence="8">
        <name>Mn(2+)</name>
        <dbReference type="ChEBI" id="CHEBI:29035"/>
    </cofactor>
    <cofactor evidence="8">
        <name>Fe(2+)</name>
        <dbReference type="ChEBI" id="CHEBI:29033"/>
    </cofactor>
    <text evidence="8">Binds 1 Mn(2+) or Fe(2+) ion per subunit.</text>
</comment>
<dbReference type="InterPro" id="IPR043135">
    <property type="entry name" value="Fur_C"/>
</dbReference>
<evidence type="ECO:0000313" key="9">
    <source>
        <dbReference type="EMBL" id="OBY12147.1"/>
    </source>
</evidence>
<evidence type="ECO:0000256" key="6">
    <source>
        <dbReference type="ARBA" id="ARBA00023163"/>
    </source>
</evidence>
<keyword evidence="8" id="KW-0408">Iron</keyword>
<dbReference type="PANTHER" id="PTHR33202">
    <property type="entry name" value="ZINC UPTAKE REGULATION PROTEIN"/>
    <property type="match status" value="1"/>
</dbReference>
<dbReference type="OrthoDB" id="8659436at2"/>
<accession>A0A174WDI2</accession>
<evidence type="ECO:0000256" key="1">
    <source>
        <dbReference type="ARBA" id="ARBA00007957"/>
    </source>
</evidence>
<name>A0A174WDI2_9CLOT</name>
<dbReference type="GO" id="GO:0008270">
    <property type="term" value="F:zinc ion binding"/>
    <property type="evidence" value="ECO:0007669"/>
    <property type="project" value="TreeGrafter"/>
</dbReference>
<feature type="binding site" evidence="7">
    <location>
        <position position="133"/>
    </location>
    <ligand>
        <name>Zn(2+)</name>
        <dbReference type="ChEBI" id="CHEBI:29105"/>
    </ligand>
</feature>
<dbReference type="CDD" id="cd07153">
    <property type="entry name" value="Fur_like"/>
    <property type="match status" value="1"/>
</dbReference>
<feature type="binding site" evidence="7">
    <location>
        <position position="130"/>
    </location>
    <ligand>
        <name>Zn(2+)</name>
        <dbReference type="ChEBI" id="CHEBI:29105"/>
    </ligand>
</feature>
<feature type="binding site" evidence="7">
    <location>
        <position position="91"/>
    </location>
    <ligand>
        <name>Zn(2+)</name>
        <dbReference type="ChEBI" id="CHEBI:29105"/>
    </ligand>
</feature>
<evidence type="ECO:0000256" key="4">
    <source>
        <dbReference type="ARBA" id="ARBA00023015"/>
    </source>
</evidence>
<evidence type="ECO:0000256" key="8">
    <source>
        <dbReference type="PIRSR" id="PIRSR602481-2"/>
    </source>
</evidence>